<dbReference type="Pfam" id="PF00051">
    <property type="entry name" value="Kringle"/>
    <property type="match status" value="1"/>
</dbReference>
<dbReference type="PROSITE" id="PS50070">
    <property type="entry name" value="KRINGLE_2"/>
    <property type="match status" value="1"/>
</dbReference>
<comment type="caution">
    <text evidence="7">The sequence shown here is derived from an EMBL/GenBank/DDBJ whole genome shotgun (WGS) entry which is preliminary data.</text>
</comment>
<evidence type="ECO:0000256" key="1">
    <source>
        <dbReference type="ARBA" id="ARBA00022572"/>
    </source>
</evidence>
<protein>
    <recommendedName>
        <fullName evidence="6">Kringle domain-containing protein</fullName>
    </recommendedName>
</protein>
<feature type="chain" id="PRO_5047317943" description="Kringle domain-containing protein" evidence="5">
    <location>
        <begin position="20"/>
        <end position="1177"/>
    </location>
</feature>
<feature type="non-terminal residue" evidence="7">
    <location>
        <position position="1177"/>
    </location>
</feature>
<dbReference type="Gene3D" id="2.40.20.10">
    <property type="entry name" value="Plasminogen Kringle 4"/>
    <property type="match status" value="1"/>
</dbReference>
<accession>A0ABN8MMF1</accession>
<dbReference type="PRINTS" id="PR00018">
    <property type="entry name" value="KRINGLE"/>
</dbReference>
<evidence type="ECO:0000256" key="2">
    <source>
        <dbReference type="ARBA" id="ARBA00023157"/>
    </source>
</evidence>
<dbReference type="Proteomes" id="UP001159427">
    <property type="component" value="Unassembled WGS sequence"/>
</dbReference>
<dbReference type="PANTHER" id="PTHR24261">
    <property type="entry name" value="PLASMINOGEN-RELATED"/>
    <property type="match status" value="1"/>
</dbReference>
<evidence type="ECO:0000256" key="5">
    <source>
        <dbReference type="SAM" id="SignalP"/>
    </source>
</evidence>
<gene>
    <name evidence="7" type="ORF">PEVE_00038843</name>
</gene>
<evidence type="ECO:0000256" key="4">
    <source>
        <dbReference type="SAM" id="MobiDB-lite"/>
    </source>
</evidence>
<evidence type="ECO:0000256" key="3">
    <source>
        <dbReference type="PROSITE-ProRule" id="PRU00121"/>
    </source>
</evidence>
<comment type="caution">
    <text evidence="3">Lacks conserved residue(s) required for the propagation of feature annotation.</text>
</comment>
<organism evidence="7 8">
    <name type="scientific">Porites evermanni</name>
    <dbReference type="NCBI Taxonomy" id="104178"/>
    <lineage>
        <taxon>Eukaryota</taxon>
        <taxon>Metazoa</taxon>
        <taxon>Cnidaria</taxon>
        <taxon>Anthozoa</taxon>
        <taxon>Hexacorallia</taxon>
        <taxon>Scleractinia</taxon>
        <taxon>Fungiina</taxon>
        <taxon>Poritidae</taxon>
        <taxon>Porites</taxon>
    </lineage>
</organism>
<dbReference type="EMBL" id="CALNXI010000670">
    <property type="protein sequence ID" value="CAH3031375.1"/>
    <property type="molecule type" value="Genomic_DNA"/>
</dbReference>
<dbReference type="InterPro" id="IPR000001">
    <property type="entry name" value="Kringle"/>
</dbReference>
<feature type="domain" description="Kringle" evidence="6">
    <location>
        <begin position="168"/>
        <end position="243"/>
    </location>
</feature>
<sequence>MKLSAIFLPLYLSLSVVRPLLFDKEIEVINGYYSDVTVAIRHVEFIGTVDNGTLDCFIPGFTQFRWELINKVSGGPYTESASLILDGEIKEHQSTLKIGKGGFPMAAEMLVVSCEAMLSGRPQFQIIWVVTRLHSPLGYPTDPKFCTFNQPRGFDDTCDHFKWVFNTDCYSGDGREYRGNTYLAQSNPPVVCHYWNMNFISVDYRNVDLKKEQRYCRNPTKEHSPWCIATSTNKKQFCRVQECSDCMYGNGNEILDIYDYVDPVSKWRQKFPKYNGRTLTTLKEDDNGRPRLCMTGKGFESNLCRPRKGKPTPHCFVSKNKADEPHIKSMSDSRLELVECRIPQCTVRQVWFLFFDTTGMPYLKESNSEAVEITLFDGQRLYIFFGTFGIHFTNGFSIGSEDPRLAKFAKNFVVKGRRPPDKLSTLHFGVVRKKMNGKYFIQYTFAEGNPRIQQIIYKANFRLDIRDPMSLSFRPNIVELCKGQSGSLSILVSGGFNVDDNSIKWKFGYSRTSVNQDISPEHPLFELSKDFKKLTIKALERETWVYVEGDSMSGKSATAGLFIVKTQPHLIPKSPSQIFALPGDEISLSVETERGLRTTWTYEAQIIPEVPEDPEMAFERGLKDNKISETLVISSLDWRHYGIYVVETEKTGCREAITFNIKHDKEKEIDQAPNSNASSVDEENNDGEQPGVRTTGKCAVQQLKLVKHDKRNYATNWTIEVPCYSSEEDGTSISSHALEELSPCSVITGYSFTTRTHRLFKLLISANETKNMKEYKGDINLKTDYIVSNNEEAWVYHYYFSEPVPARFVQFSADQSEDSQCLYGLTLSGCTLVKSRCKPKSFTSDDILCGDRQSSLLNKEEVRKLASCSLITSYQFASNVSRSHKLMISGLNSKLLTEYDGNMQVESEYSEGEWLFFNSLDEPAPARYVQFVPTDEAGGPLLLNKLQITGCRLDKHWCTVDWFLFREMGMKCDDDQVTPIYSEHPVLDLPSCSLISSYQFLGKSAKQHALLLSGNNPSLMRSFPQGLKIQSFYYKDDEWVFVCSFSAPVAARYVQFVCNVEGNITCLQRISVNGCPIEESWCEEQSFKTKIEEYEIRRNFFHSNLGKALLKATMASIVTPFVMFLVGRYNLDGSVSCSDKGNSEKKKPDSFQCISRSCGLLVTGPIFLQVSYKLLTV</sequence>
<keyword evidence="8" id="KW-1185">Reference proteome</keyword>
<keyword evidence="2" id="KW-1015">Disulfide bond</keyword>
<evidence type="ECO:0000313" key="7">
    <source>
        <dbReference type="EMBL" id="CAH3031375.1"/>
    </source>
</evidence>
<keyword evidence="5" id="KW-0732">Signal</keyword>
<evidence type="ECO:0000259" key="6">
    <source>
        <dbReference type="PROSITE" id="PS50070"/>
    </source>
</evidence>
<dbReference type="InterPro" id="IPR013806">
    <property type="entry name" value="Kringle-like"/>
</dbReference>
<dbReference type="InterPro" id="IPR018056">
    <property type="entry name" value="Kringle_CS"/>
</dbReference>
<dbReference type="PROSITE" id="PS00021">
    <property type="entry name" value="KRINGLE_1"/>
    <property type="match status" value="1"/>
</dbReference>
<reference evidence="7 8" key="1">
    <citation type="submission" date="2022-05" db="EMBL/GenBank/DDBJ databases">
        <authorList>
            <consortium name="Genoscope - CEA"/>
            <person name="William W."/>
        </authorList>
    </citation>
    <scope>NUCLEOTIDE SEQUENCE [LARGE SCALE GENOMIC DNA]</scope>
</reference>
<feature type="region of interest" description="Disordered" evidence="4">
    <location>
        <begin position="664"/>
        <end position="693"/>
    </location>
</feature>
<proteinExistence type="predicted"/>
<evidence type="ECO:0000313" key="8">
    <source>
        <dbReference type="Proteomes" id="UP001159427"/>
    </source>
</evidence>
<feature type="signal peptide" evidence="5">
    <location>
        <begin position="1"/>
        <end position="19"/>
    </location>
</feature>
<dbReference type="SMART" id="SM00130">
    <property type="entry name" value="KR"/>
    <property type="match status" value="1"/>
</dbReference>
<dbReference type="InterPro" id="IPR050759">
    <property type="entry name" value="Serine_protease_kringle"/>
</dbReference>
<keyword evidence="1 3" id="KW-0420">Kringle</keyword>
<dbReference type="PANTHER" id="PTHR24261:SF7">
    <property type="entry name" value="KRINGLE DOMAIN-CONTAINING PROTEIN"/>
    <property type="match status" value="1"/>
</dbReference>
<dbReference type="SUPFAM" id="SSF57440">
    <property type="entry name" value="Kringle-like"/>
    <property type="match status" value="1"/>
</dbReference>
<name>A0ABN8MMF1_9CNID</name>
<dbReference type="InterPro" id="IPR038178">
    <property type="entry name" value="Kringle_sf"/>
</dbReference>